<dbReference type="InterPro" id="IPR002830">
    <property type="entry name" value="UbiD"/>
</dbReference>
<evidence type="ECO:0000259" key="2">
    <source>
        <dbReference type="Pfam" id="PF01977"/>
    </source>
</evidence>
<dbReference type="RefSeq" id="WP_343075255.1">
    <property type="nucleotide sequence ID" value="NZ_JACBYW010000004.1"/>
</dbReference>
<dbReference type="EMBL" id="JACBYW010000004">
    <property type="protein sequence ID" value="NYH79315.1"/>
    <property type="molecule type" value="Genomic_DNA"/>
</dbReference>
<organism evidence="3 4">
    <name type="scientific">Actinopolyspora biskrensis</name>
    <dbReference type="NCBI Taxonomy" id="1470178"/>
    <lineage>
        <taxon>Bacteria</taxon>
        <taxon>Bacillati</taxon>
        <taxon>Actinomycetota</taxon>
        <taxon>Actinomycetes</taxon>
        <taxon>Actinopolysporales</taxon>
        <taxon>Actinopolysporaceae</taxon>
        <taxon>Actinopolyspora</taxon>
    </lineage>
</organism>
<protein>
    <submittedName>
        <fullName evidence="3">UbiD family decarboxylase</fullName>
    </submittedName>
</protein>
<evidence type="ECO:0000313" key="4">
    <source>
        <dbReference type="Proteomes" id="UP000548304"/>
    </source>
</evidence>
<dbReference type="Proteomes" id="UP000548304">
    <property type="component" value="Unassembled WGS sequence"/>
</dbReference>
<dbReference type="InterPro" id="IPR048304">
    <property type="entry name" value="UbiD_Rift_dom"/>
</dbReference>
<proteinExistence type="predicted"/>
<dbReference type="PANTHER" id="PTHR30108">
    <property type="entry name" value="3-OCTAPRENYL-4-HYDROXYBENZOATE CARBOXY-LYASE-RELATED"/>
    <property type="match status" value="1"/>
</dbReference>
<name>A0A852Z215_9ACTN</name>
<dbReference type="Pfam" id="PF01977">
    <property type="entry name" value="UbiD"/>
    <property type="match status" value="1"/>
</dbReference>
<feature type="domain" description="3-octaprenyl-4-hydroxybenzoate carboxy-lyase-like Rift-related" evidence="2">
    <location>
        <begin position="17"/>
        <end position="104"/>
    </location>
</feature>
<dbReference type="GO" id="GO:0006744">
    <property type="term" value="P:ubiquinone biosynthetic process"/>
    <property type="evidence" value="ECO:0007669"/>
    <property type="project" value="TreeGrafter"/>
</dbReference>
<dbReference type="SUPFAM" id="SSF50475">
    <property type="entry name" value="FMN-binding split barrel"/>
    <property type="match status" value="1"/>
</dbReference>
<evidence type="ECO:0000256" key="1">
    <source>
        <dbReference type="SAM" id="MobiDB-lite"/>
    </source>
</evidence>
<evidence type="ECO:0000313" key="3">
    <source>
        <dbReference type="EMBL" id="NYH79315.1"/>
    </source>
</evidence>
<dbReference type="GO" id="GO:0005829">
    <property type="term" value="C:cytosol"/>
    <property type="evidence" value="ECO:0007669"/>
    <property type="project" value="TreeGrafter"/>
</dbReference>
<gene>
    <name evidence="3" type="ORF">FHR84_002649</name>
</gene>
<feature type="region of interest" description="Disordered" evidence="1">
    <location>
        <begin position="106"/>
        <end position="145"/>
    </location>
</feature>
<feature type="compositionally biased region" description="Polar residues" evidence="1">
    <location>
        <begin position="128"/>
        <end position="137"/>
    </location>
</feature>
<dbReference type="GO" id="GO:0008694">
    <property type="term" value="F:4-hydroxy-3-polyprenylbenzoate decarboxylase activity"/>
    <property type="evidence" value="ECO:0007669"/>
    <property type="project" value="TreeGrafter"/>
</dbReference>
<accession>A0A852Z215</accession>
<sequence length="145" mass="15840">MERLIEAMHAAPVAPVNGTDAPCEEHVQLGEDVDLERFPVPLPHQEDGGRYFGTYGFHGVASPDGTWTSWSVSRTVLHGRNTLVGPAMPQQHLGMIHAMWRERGRPGLSALLQPPPAPPASAPHLSTAYPTSRNRTTSRGERDSF</sequence>
<dbReference type="PANTHER" id="PTHR30108:SF17">
    <property type="entry name" value="FERULIC ACID DECARBOXYLASE 1"/>
    <property type="match status" value="1"/>
</dbReference>
<keyword evidence="4" id="KW-1185">Reference proteome</keyword>
<dbReference type="AlphaFoldDB" id="A0A852Z215"/>
<comment type="caution">
    <text evidence="3">The sequence shown here is derived from an EMBL/GenBank/DDBJ whole genome shotgun (WGS) entry which is preliminary data.</text>
</comment>
<reference evidence="3 4" key="1">
    <citation type="submission" date="2020-07" db="EMBL/GenBank/DDBJ databases">
        <title>Genomic Encyclopedia of Type Strains, Phase III (KMG-III): the genomes of soil and plant-associated and newly described type strains.</title>
        <authorList>
            <person name="Whitman W."/>
        </authorList>
    </citation>
    <scope>NUCLEOTIDE SEQUENCE [LARGE SCALE GENOMIC DNA]</scope>
    <source>
        <strain evidence="3 4">CECT 8576</strain>
    </source>
</reference>